<sequence length="64" mass="7336">MPKMKTHRGAAKRIKVTGSGRLRRRKANKNHMLEHKSSTRKRRLGRMTEVDGANSKAIRKQLGI</sequence>
<dbReference type="PRINTS" id="PR00064">
    <property type="entry name" value="RIBOSOMALL35"/>
</dbReference>
<dbReference type="SUPFAM" id="SSF143034">
    <property type="entry name" value="L35p-like"/>
    <property type="match status" value="1"/>
</dbReference>
<dbReference type="PANTHER" id="PTHR33343:SF1">
    <property type="entry name" value="LARGE RIBOSOMAL SUBUNIT PROTEIN BL35M"/>
    <property type="match status" value="1"/>
</dbReference>
<accession>A0A382GJ88</accession>
<keyword evidence="2" id="KW-0689">Ribosomal protein</keyword>
<dbReference type="InterPro" id="IPR018265">
    <property type="entry name" value="Ribosomal_bL35_CS"/>
</dbReference>
<dbReference type="PANTHER" id="PTHR33343">
    <property type="entry name" value="54S RIBOSOMAL PROTEIN BL35M"/>
    <property type="match status" value="1"/>
</dbReference>
<dbReference type="HAMAP" id="MF_00514">
    <property type="entry name" value="Ribosomal_bL35"/>
    <property type="match status" value="1"/>
</dbReference>
<organism evidence="5">
    <name type="scientific">marine metagenome</name>
    <dbReference type="NCBI Taxonomy" id="408172"/>
    <lineage>
        <taxon>unclassified sequences</taxon>
        <taxon>metagenomes</taxon>
        <taxon>ecological metagenomes</taxon>
    </lineage>
</organism>
<evidence type="ECO:0000313" key="5">
    <source>
        <dbReference type="EMBL" id="SVB75216.1"/>
    </source>
</evidence>
<dbReference type="GO" id="GO:0022625">
    <property type="term" value="C:cytosolic large ribosomal subunit"/>
    <property type="evidence" value="ECO:0007669"/>
    <property type="project" value="TreeGrafter"/>
</dbReference>
<dbReference type="PROSITE" id="PS00936">
    <property type="entry name" value="RIBOSOMAL_L35"/>
    <property type="match status" value="1"/>
</dbReference>
<dbReference type="AlphaFoldDB" id="A0A382GJ88"/>
<keyword evidence="3" id="KW-0687">Ribonucleoprotein</keyword>
<reference evidence="5" key="1">
    <citation type="submission" date="2018-05" db="EMBL/GenBank/DDBJ databases">
        <authorList>
            <person name="Lanie J.A."/>
            <person name="Ng W.-L."/>
            <person name="Kazmierczak K.M."/>
            <person name="Andrzejewski T.M."/>
            <person name="Davidsen T.M."/>
            <person name="Wayne K.J."/>
            <person name="Tettelin H."/>
            <person name="Glass J.I."/>
            <person name="Rusch D."/>
            <person name="Podicherti R."/>
            <person name="Tsui H.-C.T."/>
            <person name="Winkler M.E."/>
        </authorList>
    </citation>
    <scope>NUCLEOTIDE SEQUENCE</scope>
</reference>
<evidence type="ECO:0000256" key="4">
    <source>
        <dbReference type="SAM" id="MobiDB-lite"/>
    </source>
</evidence>
<evidence type="ECO:0000256" key="2">
    <source>
        <dbReference type="ARBA" id="ARBA00022980"/>
    </source>
</evidence>
<evidence type="ECO:0000256" key="1">
    <source>
        <dbReference type="ARBA" id="ARBA00006598"/>
    </source>
</evidence>
<feature type="region of interest" description="Disordered" evidence="4">
    <location>
        <begin position="1"/>
        <end position="64"/>
    </location>
</feature>
<dbReference type="NCBIfam" id="TIGR00001">
    <property type="entry name" value="rpmI_bact"/>
    <property type="match status" value="1"/>
</dbReference>
<gene>
    <name evidence="5" type="ORF">METZ01_LOCUS228070</name>
</gene>
<proteinExistence type="inferred from homology"/>
<evidence type="ECO:0000256" key="3">
    <source>
        <dbReference type="ARBA" id="ARBA00023274"/>
    </source>
</evidence>
<dbReference type="GO" id="GO:0006412">
    <property type="term" value="P:translation"/>
    <property type="evidence" value="ECO:0007669"/>
    <property type="project" value="InterPro"/>
</dbReference>
<evidence type="ECO:0008006" key="6">
    <source>
        <dbReference type="Google" id="ProtNLM"/>
    </source>
</evidence>
<dbReference type="EMBL" id="UINC01055855">
    <property type="protein sequence ID" value="SVB75216.1"/>
    <property type="molecule type" value="Genomic_DNA"/>
</dbReference>
<dbReference type="Pfam" id="PF01632">
    <property type="entry name" value="Ribosomal_L35p"/>
    <property type="match status" value="1"/>
</dbReference>
<dbReference type="InterPro" id="IPR001706">
    <property type="entry name" value="Ribosomal_bL35"/>
</dbReference>
<dbReference type="FunFam" id="4.10.410.60:FF:000001">
    <property type="entry name" value="50S ribosomal protein L35"/>
    <property type="match status" value="1"/>
</dbReference>
<protein>
    <recommendedName>
        <fullName evidence="6">50S ribosomal protein L35</fullName>
    </recommendedName>
</protein>
<feature type="compositionally biased region" description="Basic residues" evidence="4">
    <location>
        <begin position="1"/>
        <end position="29"/>
    </location>
</feature>
<comment type="similarity">
    <text evidence="1">Belongs to the bacterial ribosomal protein bL35 family.</text>
</comment>
<dbReference type="GO" id="GO:0003735">
    <property type="term" value="F:structural constituent of ribosome"/>
    <property type="evidence" value="ECO:0007669"/>
    <property type="project" value="InterPro"/>
</dbReference>
<dbReference type="InterPro" id="IPR037229">
    <property type="entry name" value="Ribosomal_bL35_sf"/>
</dbReference>
<name>A0A382GJ88_9ZZZZ</name>
<dbReference type="InterPro" id="IPR021137">
    <property type="entry name" value="Ribosomal_bL35-like"/>
</dbReference>
<dbReference type="Gene3D" id="4.10.410.60">
    <property type="match status" value="1"/>
</dbReference>